<feature type="chain" id="PRO_5022776120" description="Hydrophobin" evidence="1">
    <location>
        <begin position="24"/>
        <end position="104"/>
    </location>
</feature>
<evidence type="ECO:0000313" key="2">
    <source>
        <dbReference type="EMBL" id="TFK37182.1"/>
    </source>
</evidence>
<proteinExistence type="predicted"/>
<evidence type="ECO:0000256" key="1">
    <source>
        <dbReference type="SAM" id="SignalP"/>
    </source>
</evidence>
<evidence type="ECO:0000313" key="3">
    <source>
        <dbReference type="Proteomes" id="UP000308652"/>
    </source>
</evidence>
<dbReference type="PROSITE" id="PS51257">
    <property type="entry name" value="PROKAR_LIPOPROTEIN"/>
    <property type="match status" value="1"/>
</dbReference>
<feature type="signal peptide" evidence="1">
    <location>
        <begin position="1"/>
        <end position="23"/>
    </location>
</feature>
<accession>A0A5C3LWK1</accession>
<organism evidence="2 3">
    <name type="scientific">Crucibulum laeve</name>
    <dbReference type="NCBI Taxonomy" id="68775"/>
    <lineage>
        <taxon>Eukaryota</taxon>
        <taxon>Fungi</taxon>
        <taxon>Dikarya</taxon>
        <taxon>Basidiomycota</taxon>
        <taxon>Agaricomycotina</taxon>
        <taxon>Agaricomycetes</taxon>
        <taxon>Agaricomycetidae</taxon>
        <taxon>Agaricales</taxon>
        <taxon>Agaricineae</taxon>
        <taxon>Nidulariaceae</taxon>
        <taxon>Crucibulum</taxon>
    </lineage>
</organism>
<keyword evidence="3" id="KW-1185">Reference proteome</keyword>
<dbReference type="Proteomes" id="UP000308652">
    <property type="component" value="Unassembled WGS sequence"/>
</dbReference>
<gene>
    <name evidence="2" type="ORF">BDQ12DRAFT_724348</name>
</gene>
<sequence length="104" mass="10618">MRISASTLLSAILFGVGFTAVSAACTAEPVTDAICQQTVMGTQCCDSAEDLQNTGVALPKTGLCLATNCKPRGTESCPPGKAQVCCQGNLTNGLEYTTCVPIKG</sequence>
<dbReference type="AlphaFoldDB" id="A0A5C3LWK1"/>
<reference evidence="2 3" key="1">
    <citation type="journal article" date="2019" name="Nat. Ecol. Evol.">
        <title>Megaphylogeny resolves global patterns of mushroom evolution.</title>
        <authorList>
            <person name="Varga T."/>
            <person name="Krizsan K."/>
            <person name="Foldi C."/>
            <person name="Dima B."/>
            <person name="Sanchez-Garcia M."/>
            <person name="Sanchez-Ramirez S."/>
            <person name="Szollosi G.J."/>
            <person name="Szarkandi J.G."/>
            <person name="Papp V."/>
            <person name="Albert L."/>
            <person name="Andreopoulos W."/>
            <person name="Angelini C."/>
            <person name="Antonin V."/>
            <person name="Barry K.W."/>
            <person name="Bougher N.L."/>
            <person name="Buchanan P."/>
            <person name="Buyck B."/>
            <person name="Bense V."/>
            <person name="Catcheside P."/>
            <person name="Chovatia M."/>
            <person name="Cooper J."/>
            <person name="Damon W."/>
            <person name="Desjardin D."/>
            <person name="Finy P."/>
            <person name="Geml J."/>
            <person name="Haridas S."/>
            <person name="Hughes K."/>
            <person name="Justo A."/>
            <person name="Karasinski D."/>
            <person name="Kautmanova I."/>
            <person name="Kiss B."/>
            <person name="Kocsube S."/>
            <person name="Kotiranta H."/>
            <person name="LaButti K.M."/>
            <person name="Lechner B.E."/>
            <person name="Liimatainen K."/>
            <person name="Lipzen A."/>
            <person name="Lukacs Z."/>
            <person name="Mihaltcheva S."/>
            <person name="Morgado L.N."/>
            <person name="Niskanen T."/>
            <person name="Noordeloos M.E."/>
            <person name="Ohm R.A."/>
            <person name="Ortiz-Santana B."/>
            <person name="Ovrebo C."/>
            <person name="Racz N."/>
            <person name="Riley R."/>
            <person name="Savchenko A."/>
            <person name="Shiryaev A."/>
            <person name="Soop K."/>
            <person name="Spirin V."/>
            <person name="Szebenyi C."/>
            <person name="Tomsovsky M."/>
            <person name="Tulloss R.E."/>
            <person name="Uehling J."/>
            <person name="Grigoriev I.V."/>
            <person name="Vagvolgyi C."/>
            <person name="Papp T."/>
            <person name="Martin F.M."/>
            <person name="Miettinen O."/>
            <person name="Hibbett D.S."/>
            <person name="Nagy L.G."/>
        </authorList>
    </citation>
    <scope>NUCLEOTIDE SEQUENCE [LARGE SCALE GENOMIC DNA]</scope>
    <source>
        <strain evidence="2 3">CBS 166.37</strain>
    </source>
</reference>
<protein>
    <recommendedName>
        <fullName evidence="4">Hydrophobin</fullName>
    </recommendedName>
</protein>
<evidence type="ECO:0008006" key="4">
    <source>
        <dbReference type="Google" id="ProtNLM"/>
    </source>
</evidence>
<dbReference type="EMBL" id="ML213609">
    <property type="protein sequence ID" value="TFK37182.1"/>
    <property type="molecule type" value="Genomic_DNA"/>
</dbReference>
<keyword evidence="1" id="KW-0732">Signal</keyword>
<name>A0A5C3LWK1_9AGAR</name>